<dbReference type="Gene3D" id="1.25.20.10">
    <property type="entry name" value="Bacterial muramidases"/>
    <property type="match status" value="1"/>
</dbReference>
<name>A0ABT0D6V7_9HYPH</name>
<dbReference type="InterPro" id="IPR008258">
    <property type="entry name" value="Transglycosylase_SLT_dom_1"/>
</dbReference>
<dbReference type="EMBL" id="JALKCH010000001">
    <property type="protein sequence ID" value="MCK0195664.1"/>
    <property type="molecule type" value="Genomic_DNA"/>
</dbReference>
<feature type="signal peptide" evidence="5">
    <location>
        <begin position="1"/>
        <end position="31"/>
    </location>
</feature>
<evidence type="ECO:0000259" key="6">
    <source>
        <dbReference type="Pfam" id="PF01464"/>
    </source>
</evidence>
<reference evidence="7 8" key="1">
    <citation type="submission" date="2022-04" db="EMBL/GenBank/DDBJ databases">
        <authorList>
            <person name="Grouzdev D.S."/>
            <person name="Pantiukh K.S."/>
            <person name="Krutkina M.S."/>
        </authorList>
    </citation>
    <scope>NUCLEOTIDE SEQUENCE [LARGE SCALE GENOMIC DNA]</scope>
    <source>
        <strain evidence="7 8">6x-1</strain>
    </source>
</reference>
<feature type="region of interest" description="Disordered" evidence="4">
    <location>
        <begin position="30"/>
        <end position="99"/>
    </location>
</feature>
<proteinExistence type="inferred from homology"/>
<feature type="chain" id="PRO_5047292865" evidence="5">
    <location>
        <begin position="32"/>
        <end position="742"/>
    </location>
</feature>
<protein>
    <submittedName>
        <fullName evidence="7">Lytic transglycosylase domain-containing protein</fullName>
    </submittedName>
</protein>
<dbReference type="InterPro" id="IPR008939">
    <property type="entry name" value="Lytic_TGlycosylase_superhlx_U"/>
</dbReference>
<evidence type="ECO:0000256" key="2">
    <source>
        <dbReference type="ARBA" id="ARBA00009387"/>
    </source>
</evidence>
<dbReference type="Pfam" id="PF01464">
    <property type="entry name" value="SLT"/>
    <property type="match status" value="1"/>
</dbReference>
<dbReference type="InterPro" id="IPR023346">
    <property type="entry name" value="Lysozyme-like_dom_sf"/>
</dbReference>
<dbReference type="PANTHER" id="PTHR37423:SF2">
    <property type="entry name" value="MEMBRANE-BOUND LYTIC MUREIN TRANSGLYCOSYLASE C"/>
    <property type="match status" value="1"/>
</dbReference>
<feature type="domain" description="Transglycosylase SLT" evidence="6">
    <location>
        <begin position="583"/>
        <end position="685"/>
    </location>
</feature>
<keyword evidence="8" id="KW-1185">Reference proteome</keyword>
<dbReference type="PANTHER" id="PTHR37423">
    <property type="entry name" value="SOLUBLE LYTIC MUREIN TRANSGLYCOSYLASE-RELATED"/>
    <property type="match status" value="1"/>
</dbReference>
<dbReference type="RefSeq" id="WP_247026006.1">
    <property type="nucleotide sequence ID" value="NZ_JALKCH010000001.1"/>
</dbReference>
<evidence type="ECO:0000256" key="5">
    <source>
        <dbReference type="SAM" id="SignalP"/>
    </source>
</evidence>
<comment type="caution">
    <text evidence="7">The sequence shown here is derived from an EMBL/GenBank/DDBJ whole genome shotgun (WGS) entry which is preliminary data.</text>
</comment>
<dbReference type="SUPFAM" id="SSF48435">
    <property type="entry name" value="Bacterial muramidases"/>
    <property type="match status" value="1"/>
</dbReference>
<dbReference type="PROSITE" id="PS00922">
    <property type="entry name" value="TRANSGLYCOSYLASE"/>
    <property type="match status" value="1"/>
</dbReference>
<dbReference type="SUPFAM" id="SSF53955">
    <property type="entry name" value="Lysozyme-like"/>
    <property type="match status" value="1"/>
</dbReference>
<dbReference type="InterPro" id="IPR000189">
    <property type="entry name" value="Transglyc_AS"/>
</dbReference>
<evidence type="ECO:0000256" key="3">
    <source>
        <dbReference type="ARBA" id="ARBA00022729"/>
    </source>
</evidence>
<comment type="similarity">
    <text evidence="2">Belongs to the virb1 family.</text>
</comment>
<organism evidence="7 8">
    <name type="scientific">Ancylobacter crimeensis</name>
    <dbReference type="NCBI Taxonomy" id="2579147"/>
    <lineage>
        <taxon>Bacteria</taxon>
        <taxon>Pseudomonadati</taxon>
        <taxon>Pseudomonadota</taxon>
        <taxon>Alphaproteobacteria</taxon>
        <taxon>Hyphomicrobiales</taxon>
        <taxon>Xanthobacteraceae</taxon>
        <taxon>Ancylobacter</taxon>
    </lineage>
</organism>
<evidence type="ECO:0000313" key="7">
    <source>
        <dbReference type="EMBL" id="MCK0195664.1"/>
    </source>
</evidence>
<dbReference type="Proteomes" id="UP001203284">
    <property type="component" value="Unassembled WGS sequence"/>
</dbReference>
<gene>
    <name evidence="7" type="ORF">MWN34_01940</name>
</gene>
<keyword evidence="3 5" id="KW-0732">Signal</keyword>
<dbReference type="CDD" id="cd13401">
    <property type="entry name" value="Slt70-like"/>
    <property type="match status" value="1"/>
</dbReference>
<evidence type="ECO:0000256" key="1">
    <source>
        <dbReference type="ARBA" id="ARBA00007734"/>
    </source>
</evidence>
<evidence type="ECO:0000313" key="8">
    <source>
        <dbReference type="Proteomes" id="UP001203284"/>
    </source>
</evidence>
<feature type="compositionally biased region" description="Low complexity" evidence="4">
    <location>
        <begin position="62"/>
        <end position="73"/>
    </location>
</feature>
<accession>A0ABT0D6V7</accession>
<comment type="similarity">
    <text evidence="1">Belongs to the transglycosylase Slt family.</text>
</comment>
<sequence length="742" mass="80016">MHQNRVRRLGVAGSIGALLLASTMGLSAVHAETPKDPKHKKPAQKTLAVTPPAKGKGKEAAKGTAKTASSKPSGKTATSAPPSKPLGFAPDPRPTGSVAAQAMPAFSGALGNLQQAMALVEKGDASGALDAADQLRDPGAQALVRWLALRVTARGVGFDRAQDILRTHPTLPTPTVLRRRLEYLLYAENRDPGTIRAFFAERPPISGEGKIAFARALFATGERQAGTAWLRDAWREDPLSEDVESTVMVEFSGLLTRADHKYRADKMLYAEDAARGLRAAERAGSDVMALAKARVALFAKGGDPATLLNAVPMSMRSDPAYIYTRAKILRRAGNDAAAASALASAPKDAGALVDPDEWWTERRLVSRELLDAGDYRTAYAVVRDAVPPEGEHVRSEAFFTAGWIALRFLNDPRTALQHFSRIPEGQTHPATIARGFYWQGRALEAMGSTGQARAQYDVAAAYGTTYYGQLARARIGKPLVGARAAPAAGPSQRVAFSRDEGVQIFKLLEQTGRRDLAIALASDLSERLPDEATLGLLGELAGSFRDARAMVVIGKNALNRGIPLEATAYPTIGIPSYQPIGPEIDRALIYAIARQESMFNAAIVSRAGATGLMQVMPATGRTIARREGVSFDPSKLHTDPATNVRFGAAELRDLLEGYQDNYVLTFAAYNAGRGNVSKWIAQYGDPRDPRVDPIDWVERIPYSETRNYVQRVMENAQVYKARFGGHSQLQIEADLRGARGVN</sequence>
<evidence type="ECO:0000256" key="4">
    <source>
        <dbReference type="SAM" id="MobiDB-lite"/>
    </source>
</evidence>
<dbReference type="Gene3D" id="1.10.530.10">
    <property type="match status" value="1"/>
</dbReference>